<reference evidence="3 4" key="1">
    <citation type="submission" date="2020-04" db="EMBL/GenBank/DDBJ databases">
        <title>Perkinsus olseni comparative genomics.</title>
        <authorList>
            <person name="Bogema D.R."/>
        </authorList>
    </citation>
    <scope>NUCLEOTIDE SEQUENCE [LARGE SCALE GENOMIC DNA]</scope>
    <source>
        <strain evidence="3">00978-12</strain>
    </source>
</reference>
<dbReference type="SUPFAM" id="SSF56300">
    <property type="entry name" value="Metallo-dependent phosphatases"/>
    <property type="match status" value="1"/>
</dbReference>
<feature type="transmembrane region" description="Helical" evidence="2">
    <location>
        <begin position="66"/>
        <end position="95"/>
    </location>
</feature>
<dbReference type="PANTHER" id="PTHR22953:SF153">
    <property type="entry name" value="PURPLE ACID PHOSPHATASE"/>
    <property type="match status" value="1"/>
</dbReference>
<evidence type="ECO:0008006" key="5">
    <source>
        <dbReference type="Google" id="ProtNLM"/>
    </source>
</evidence>
<dbReference type="SUPFAM" id="SSF49363">
    <property type="entry name" value="Purple acid phosphatase, N-terminal domain"/>
    <property type="match status" value="1"/>
</dbReference>
<evidence type="ECO:0000313" key="4">
    <source>
        <dbReference type="Proteomes" id="UP000541610"/>
    </source>
</evidence>
<evidence type="ECO:0000256" key="2">
    <source>
        <dbReference type="SAM" id="Phobius"/>
    </source>
</evidence>
<evidence type="ECO:0000313" key="3">
    <source>
        <dbReference type="EMBL" id="KAF4696190.1"/>
    </source>
</evidence>
<dbReference type="GO" id="GO:0046872">
    <property type="term" value="F:metal ion binding"/>
    <property type="evidence" value="ECO:0007669"/>
    <property type="project" value="InterPro"/>
</dbReference>
<keyword evidence="1" id="KW-0732">Signal</keyword>
<dbReference type="Proteomes" id="UP000541610">
    <property type="component" value="Unassembled WGS sequence"/>
</dbReference>
<organism evidence="3 4">
    <name type="scientific">Perkinsus olseni</name>
    <name type="common">Perkinsus atlanticus</name>
    <dbReference type="NCBI Taxonomy" id="32597"/>
    <lineage>
        <taxon>Eukaryota</taxon>
        <taxon>Sar</taxon>
        <taxon>Alveolata</taxon>
        <taxon>Perkinsozoa</taxon>
        <taxon>Perkinsea</taxon>
        <taxon>Perkinsida</taxon>
        <taxon>Perkinsidae</taxon>
        <taxon>Perkinsus</taxon>
    </lineage>
</organism>
<keyword evidence="2" id="KW-0472">Membrane</keyword>
<feature type="transmembrane region" description="Helical" evidence="2">
    <location>
        <begin position="153"/>
        <end position="172"/>
    </location>
</feature>
<feature type="transmembrane region" description="Helical" evidence="2">
    <location>
        <begin position="128"/>
        <end position="147"/>
    </location>
</feature>
<sequence length="671" mass="74814">MPYGKVFGLDGGKYTYRGYMVLITSTMIACSLLLNIIALVIIYFINHRYVEAPIIKGESSRGKAHWAWSLLVIVINAWLCVVLLVAYVLFGAFIFGDWHAWIYYVVVPIVYIVYTVMIILLRNKGACCRWSLGVLGYLLAVQCWFIIQIPTMWSYTNLVWLVGIAASIPLMIKVAHSFGLRPIRKLLKNPKFYAAEVIALGIGILFTYLSAGSCVAVYNPVAPGWWIPLEGTLFWSSRLFRSFGSRPCPHGQRTPCHVYLTAAQNMSSGMFVNIHTSTAIKSIDVRYTSETGTDVLTGSITADYFEVPHLDERDQRNVYAAYLPDLLPDSVVTFTVVADGDEWPGNYTFKTAPLSGEVKFVIGGDAGTSEVVEEINSHIGGQSPLFAVNGGDVAYDNGMFPCACTWDQYLWEWSKVKTAEGHMIPLIFAIGNHDIGANDDNDGAINSFMDPRQCDNSKRENARPLYIAYFPFEEINGKAAAICDRRVNHVHTAGTAVTLWSLDSMYAGGPLDAVKFVDQKMPSMRGQINHFAVYHVPMYSNSEVEKNAHNSMRQYWPSMIFDKYSFKIGFENHAHTFKRTMPMTNNSIANNGVVYVGDGKWGTTGSLLPAESSIMTGRPFVKSGIDHHVWYTITDSSGRVGLTAVNNHNDVIDQLDNHDTLQWQLSRCLSA</sequence>
<dbReference type="InterPro" id="IPR029052">
    <property type="entry name" value="Metallo-depent_PP-like"/>
</dbReference>
<dbReference type="InterPro" id="IPR039331">
    <property type="entry name" value="PAPs-like"/>
</dbReference>
<dbReference type="OrthoDB" id="45007at2759"/>
<name>A0A7J6PKV3_PEROL</name>
<protein>
    <recommendedName>
        <fullName evidence="5">Purple acid phosphatase</fullName>
    </recommendedName>
</protein>
<evidence type="ECO:0000256" key="1">
    <source>
        <dbReference type="ARBA" id="ARBA00022729"/>
    </source>
</evidence>
<feature type="transmembrane region" description="Helical" evidence="2">
    <location>
        <begin position="192"/>
        <end position="211"/>
    </location>
</feature>
<dbReference type="PROSITE" id="PS51257">
    <property type="entry name" value="PROKAR_LIPOPROTEIN"/>
    <property type="match status" value="1"/>
</dbReference>
<proteinExistence type="predicted"/>
<dbReference type="Gene3D" id="3.60.21.10">
    <property type="match status" value="1"/>
</dbReference>
<dbReference type="AlphaFoldDB" id="A0A7J6PKV3"/>
<dbReference type="GO" id="GO:0003993">
    <property type="term" value="F:acid phosphatase activity"/>
    <property type="evidence" value="ECO:0007669"/>
    <property type="project" value="InterPro"/>
</dbReference>
<comment type="caution">
    <text evidence="3">The sequence shown here is derived from an EMBL/GenBank/DDBJ whole genome shotgun (WGS) entry which is preliminary data.</text>
</comment>
<keyword evidence="2" id="KW-0812">Transmembrane</keyword>
<accession>A0A7J6PKV3</accession>
<dbReference type="PANTHER" id="PTHR22953">
    <property type="entry name" value="ACID PHOSPHATASE RELATED"/>
    <property type="match status" value="1"/>
</dbReference>
<dbReference type="EMBL" id="JABANP010000013">
    <property type="protein sequence ID" value="KAF4696190.1"/>
    <property type="molecule type" value="Genomic_DNA"/>
</dbReference>
<gene>
    <name evidence="3" type="ORF">FOZ60_001868</name>
</gene>
<dbReference type="InterPro" id="IPR008963">
    <property type="entry name" value="Purple_acid_Pase-like_N"/>
</dbReference>
<feature type="transmembrane region" description="Helical" evidence="2">
    <location>
        <begin position="20"/>
        <end position="45"/>
    </location>
</feature>
<keyword evidence="2" id="KW-1133">Transmembrane helix</keyword>
<feature type="transmembrane region" description="Helical" evidence="2">
    <location>
        <begin position="101"/>
        <end position="121"/>
    </location>
</feature>